<organism evidence="13 14">
    <name type="scientific">Pustulibacterium marinum</name>
    <dbReference type="NCBI Taxonomy" id="1224947"/>
    <lineage>
        <taxon>Bacteria</taxon>
        <taxon>Pseudomonadati</taxon>
        <taxon>Bacteroidota</taxon>
        <taxon>Flavobacteriia</taxon>
        <taxon>Flavobacteriales</taxon>
        <taxon>Flavobacteriaceae</taxon>
        <taxon>Pustulibacterium</taxon>
    </lineage>
</organism>
<evidence type="ECO:0000256" key="7">
    <source>
        <dbReference type="ARBA" id="ARBA00023237"/>
    </source>
</evidence>
<evidence type="ECO:0000256" key="3">
    <source>
        <dbReference type="ARBA" id="ARBA00022452"/>
    </source>
</evidence>
<dbReference type="Gene3D" id="2.60.40.1120">
    <property type="entry name" value="Carboxypeptidase-like, regulatory domain"/>
    <property type="match status" value="1"/>
</dbReference>
<dbReference type="EMBL" id="FPBK01000018">
    <property type="protein sequence ID" value="SFU74160.1"/>
    <property type="molecule type" value="Genomic_DNA"/>
</dbReference>
<dbReference type="Pfam" id="PF14905">
    <property type="entry name" value="OMP_b-brl_3"/>
    <property type="match status" value="1"/>
</dbReference>
<dbReference type="PANTHER" id="PTHR30069">
    <property type="entry name" value="TONB-DEPENDENT OUTER MEMBRANE RECEPTOR"/>
    <property type="match status" value="1"/>
</dbReference>
<proteinExistence type="inferred from homology"/>
<dbReference type="SUPFAM" id="SSF49464">
    <property type="entry name" value="Carboxypeptidase regulatory domain-like"/>
    <property type="match status" value="1"/>
</dbReference>
<dbReference type="InterPro" id="IPR039426">
    <property type="entry name" value="TonB-dep_rcpt-like"/>
</dbReference>
<evidence type="ECO:0000256" key="6">
    <source>
        <dbReference type="ARBA" id="ARBA00023136"/>
    </source>
</evidence>
<comment type="subcellular location">
    <subcellularLocation>
        <location evidence="1 8">Cell outer membrane</location>
        <topology evidence="1 8">Multi-pass membrane protein</topology>
    </subcellularLocation>
</comment>
<feature type="signal peptide" evidence="10">
    <location>
        <begin position="1"/>
        <end position="18"/>
    </location>
</feature>
<keyword evidence="7 8" id="KW-0998">Cell outer membrane</keyword>
<sequence>MKLNSILICLFLTLGLQAQQIKVVGTVKEAGSQQPVPYAAVALKSSSDQTVLTGATTDDNGHFELMSPSSEILVEITFMGFKTKTIKNISVKNNNIDLGIILLEEDAQQLDEVVVEGEVSQTVFKLDKRVFNIGKDLSNTGVGALDVLSNVPSVNVSIEGTISLRGSSGVEILINGKPSVLASEEGNALGTITSDMIESIEVITNPSAKYNAEGTSGIINIILKKDDRQGTNGSVTLNTGIPNNHSLGLSINRRSEKFNLFSQLGVGRRTRPRETEMESVDTSSNSVVTSKGDGDKNETFVNFTLGTDYIINDNNMITLSGNYAFEKEDENYSTLFNTYENDELTSTYDRRENVTADNPKYQFEFNYNKDFDRDEDQKLIFSALGNFFGKDQSSQFDNLYSFGTIEDTQQQTTTDFKESEYTFKLDYTHPINDIHSIETGAQYILDDVSNDYAISNLENGEFVIDEDLSNVFNFTQNVLAFYGTYAYEKEKWGVKLGARIENTHVNTLLENTNEENTKDYTNLFPSAHTSYKFSDNVSLQAGYSKRIYRPRLWDLNPFLNIQNQYSLRSGNPNLNPEYTDSYEITNIYKIGKLSLNIGAYFRHTDDVIERIVTYEGNVSTSMPANIGTNDAFGAELNAKYVPTKWLTLSLDGNYNSYSRKGTYNTQVFDFDADQYTTKLQTKLKLPADVDLEFSGNYNSSYETIQGEQSGTWFMDAGLRKKIFKGKAIANLSVRDVFASRIQETYTYQTDFYQRNWSKRGRFVTFGISFGFGKGEAMEFSSGKRH</sequence>
<accession>A0A1I7IMK1</accession>
<evidence type="ECO:0000256" key="2">
    <source>
        <dbReference type="ARBA" id="ARBA00022448"/>
    </source>
</evidence>
<dbReference type="GO" id="GO:0044718">
    <property type="term" value="P:siderophore transmembrane transport"/>
    <property type="evidence" value="ECO:0007669"/>
    <property type="project" value="TreeGrafter"/>
</dbReference>
<dbReference type="STRING" id="1224947.SAMN05216480_11813"/>
<feature type="domain" description="Outer membrane protein beta-barrel" evidence="12">
    <location>
        <begin position="370"/>
        <end position="768"/>
    </location>
</feature>
<dbReference type="InterPro" id="IPR008969">
    <property type="entry name" value="CarboxyPept-like_regulatory"/>
</dbReference>
<dbReference type="InterPro" id="IPR037066">
    <property type="entry name" value="Plug_dom_sf"/>
</dbReference>
<keyword evidence="5 10" id="KW-0732">Signal</keyword>
<dbReference type="SUPFAM" id="SSF56935">
    <property type="entry name" value="Porins"/>
    <property type="match status" value="1"/>
</dbReference>
<dbReference type="InterPro" id="IPR036942">
    <property type="entry name" value="Beta-barrel_TonB_sf"/>
</dbReference>
<keyword evidence="3 8" id="KW-1134">Transmembrane beta strand</keyword>
<feature type="compositionally biased region" description="Low complexity" evidence="9">
    <location>
        <begin position="280"/>
        <end position="290"/>
    </location>
</feature>
<evidence type="ECO:0000259" key="11">
    <source>
        <dbReference type="Pfam" id="PF07715"/>
    </source>
</evidence>
<protein>
    <submittedName>
        <fullName evidence="13">Outer membrane receptor proteins, mostly Fe transport</fullName>
    </submittedName>
</protein>
<dbReference type="RefSeq" id="WP_093026334.1">
    <property type="nucleotide sequence ID" value="NZ_FPBK01000018.1"/>
</dbReference>
<reference evidence="13 14" key="1">
    <citation type="submission" date="2016-10" db="EMBL/GenBank/DDBJ databases">
        <authorList>
            <person name="de Groot N.N."/>
        </authorList>
    </citation>
    <scope>NUCLEOTIDE SEQUENCE [LARGE SCALE GENOMIC DNA]</scope>
    <source>
        <strain evidence="13 14">CGMCC 1.12333</strain>
    </source>
</reference>
<feature type="chain" id="PRO_5011561991" evidence="10">
    <location>
        <begin position="19"/>
        <end position="785"/>
    </location>
</feature>
<dbReference type="Gene3D" id="2.40.170.20">
    <property type="entry name" value="TonB-dependent receptor, beta-barrel domain"/>
    <property type="match status" value="1"/>
</dbReference>
<keyword evidence="14" id="KW-1185">Reference proteome</keyword>
<dbReference type="GO" id="GO:0015344">
    <property type="term" value="F:siderophore uptake transmembrane transporter activity"/>
    <property type="evidence" value="ECO:0007669"/>
    <property type="project" value="TreeGrafter"/>
</dbReference>
<keyword evidence="2 8" id="KW-0813">Transport</keyword>
<dbReference type="PANTHER" id="PTHR30069:SF29">
    <property type="entry name" value="HEMOGLOBIN AND HEMOGLOBIN-HAPTOGLOBIN-BINDING PROTEIN 1-RELATED"/>
    <property type="match status" value="1"/>
</dbReference>
<name>A0A1I7IMK1_9FLAO</name>
<evidence type="ECO:0000256" key="4">
    <source>
        <dbReference type="ARBA" id="ARBA00022692"/>
    </source>
</evidence>
<dbReference type="AlphaFoldDB" id="A0A1I7IMK1"/>
<feature type="domain" description="TonB-dependent receptor plug" evidence="11">
    <location>
        <begin position="145"/>
        <end position="217"/>
    </location>
</feature>
<evidence type="ECO:0000256" key="8">
    <source>
        <dbReference type="PROSITE-ProRule" id="PRU01360"/>
    </source>
</evidence>
<gene>
    <name evidence="13" type="ORF">SAMN05216480_11813</name>
</gene>
<evidence type="ECO:0000313" key="14">
    <source>
        <dbReference type="Proteomes" id="UP000199138"/>
    </source>
</evidence>
<feature type="region of interest" description="Disordered" evidence="9">
    <location>
        <begin position="269"/>
        <end position="291"/>
    </location>
</feature>
<evidence type="ECO:0000256" key="5">
    <source>
        <dbReference type="ARBA" id="ARBA00022729"/>
    </source>
</evidence>
<dbReference type="Pfam" id="PF07715">
    <property type="entry name" value="Plug"/>
    <property type="match status" value="1"/>
</dbReference>
<evidence type="ECO:0000256" key="10">
    <source>
        <dbReference type="SAM" id="SignalP"/>
    </source>
</evidence>
<dbReference type="InterPro" id="IPR041700">
    <property type="entry name" value="OMP_b-brl_3"/>
</dbReference>
<evidence type="ECO:0000259" key="12">
    <source>
        <dbReference type="Pfam" id="PF14905"/>
    </source>
</evidence>
<comment type="similarity">
    <text evidence="8">Belongs to the TonB-dependent receptor family.</text>
</comment>
<keyword evidence="4 8" id="KW-0812">Transmembrane</keyword>
<dbReference type="Gene3D" id="2.170.130.10">
    <property type="entry name" value="TonB-dependent receptor, plug domain"/>
    <property type="match status" value="1"/>
</dbReference>
<evidence type="ECO:0000256" key="1">
    <source>
        <dbReference type="ARBA" id="ARBA00004571"/>
    </source>
</evidence>
<keyword evidence="6 8" id="KW-0472">Membrane</keyword>
<evidence type="ECO:0000256" key="9">
    <source>
        <dbReference type="SAM" id="MobiDB-lite"/>
    </source>
</evidence>
<dbReference type="Proteomes" id="UP000199138">
    <property type="component" value="Unassembled WGS sequence"/>
</dbReference>
<dbReference type="GO" id="GO:0009279">
    <property type="term" value="C:cell outer membrane"/>
    <property type="evidence" value="ECO:0007669"/>
    <property type="project" value="UniProtKB-SubCell"/>
</dbReference>
<dbReference type="Pfam" id="PF13715">
    <property type="entry name" value="CarbopepD_reg_2"/>
    <property type="match status" value="1"/>
</dbReference>
<dbReference type="OrthoDB" id="8764943at2"/>
<dbReference type="InterPro" id="IPR012910">
    <property type="entry name" value="Plug_dom"/>
</dbReference>
<dbReference type="PROSITE" id="PS52016">
    <property type="entry name" value="TONB_DEPENDENT_REC_3"/>
    <property type="match status" value="1"/>
</dbReference>
<keyword evidence="13" id="KW-0675">Receptor</keyword>
<evidence type="ECO:0000313" key="13">
    <source>
        <dbReference type="EMBL" id="SFU74160.1"/>
    </source>
</evidence>